<protein>
    <recommendedName>
        <fullName evidence="5">Glycosyl transferase family 1 domain-containing protein</fullName>
    </recommendedName>
</protein>
<keyword evidence="4" id="KW-1185">Reference proteome</keyword>
<evidence type="ECO:0008006" key="5">
    <source>
        <dbReference type="Google" id="ProtNLM"/>
    </source>
</evidence>
<dbReference type="EMBL" id="CP008743">
    <property type="protein sequence ID" value="ARN84250.1"/>
    <property type="molecule type" value="Genomic_DNA"/>
</dbReference>
<dbReference type="OrthoDB" id="9790710at2"/>
<evidence type="ECO:0000259" key="1">
    <source>
        <dbReference type="Pfam" id="PF00534"/>
    </source>
</evidence>
<gene>
    <name evidence="3" type="ORF">GQ61_01625</name>
</gene>
<evidence type="ECO:0000259" key="2">
    <source>
        <dbReference type="Pfam" id="PF13439"/>
    </source>
</evidence>
<dbReference type="STRING" id="1414854.GQ61_01625"/>
<dbReference type="Gene3D" id="3.40.50.2000">
    <property type="entry name" value="Glycogen Phosphorylase B"/>
    <property type="match status" value="2"/>
</dbReference>
<dbReference type="InterPro" id="IPR001296">
    <property type="entry name" value="Glyco_trans_1"/>
</dbReference>
<dbReference type="RefSeq" id="WP_085783612.1">
    <property type="nucleotide sequence ID" value="NZ_CP008743.1"/>
</dbReference>
<organism evidence="3 4">
    <name type="scientific">Candidatus Nucleicultrix amoebiphila FS5</name>
    <dbReference type="NCBI Taxonomy" id="1414854"/>
    <lineage>
        <taxon>Bacteria</taxon>
        <taxon>Pseudomonadati</taxon>
        <taxon>Pseudomonadota</taxon>
        <taxon>Alphaproteobacteria</taxon>
        <taxon>Holosporales</taxon>
        <taxon>Candidatus Nucleicultricaceae</taxon>
        <taxon>Candidatus Nucleicultrix</taxon>
    </lineage>
</organism>
<feature type="domain" description="Glycosyltransferase subfamily 4-like N-terminal" evidence="2">
    <location>
        <begin position="17"/>
        <end position="176"/>
    </location>
</feature>
<dbReference type="KEGG" id="naf:GQ61_01625"/>
<dbReference type="Pfam" id="PF00534">
    <property type="entry name" value="Glycos_transf_1"/>
    <property type="match status" value="1"/>
</dbReference>
<proteinExistence type="predicted"/>
<reference evidence="3 4" key="1">
    <citation type="submission" date="2014-06" db="EMBL/GenBank/DDBJ databases">
        <title>The genome of the endonuclear symbiont Nucleicultrix amoebiphila.</title>
        <authorList>
            <person name="Schulz F."/>
            <person name="Horn M."/>
        </authorList>
    </citation>
    <scope>NUCLEOTIDE SEQUENCE [LARGE SCALE GENOMIC DNA]</scope>
    <source>
        <strain evidence="3 4">FS5</strain>
    </source>
</reference>
<dbReference type="InterPro" id="IPR028098">
    <property type="entry name" value="Glyco_trans_4-like_N"/>
</dbReference>
<sequence>MQSQKHIVLVSANLGSGGAERVLSSLANFLNAQGYRISLVNFEAPKIKSFYPLDDKIKVYNLDLFQKKEMSSVLRLISLMGRIRVLRRKIRVLNPNLVISFVDTVNVITLFSTLRLHIPVIVSERTHPDYGQLPTLYKALRWFIYPNSAQILVQTSSAKEAFPKRLKSRTEIMPNPLKTPPKDFHKKHASSKTIISLGRLCPFKGYDLLLKAFHKIHADNPEWRIAVYGKGDERKRLEILRDRLGLHQKVTFEGETKESWKALKNADIFAFPSYFEGFPNALAEAMSVGLAVACTDCLGNRDLVQHQKNGLISKVGDVESLAKNLQMLMNDPKLRENLGIEAQKILKTYNEKDVFQKWLSLVKENLNEK</sequence>
<dbReference type="SUPFAM" id="SSF53756">
    <property type="entry name" value="UDP-Glycosyltransferase/glycogen phosphorylase"/>
    <property type="match status" value="1"/>
</dbReference>
<dbReference type="CDD" id="cd03820">
    <property type="entry name" value="GT4_AmsD-like"/>
    <property type="match status" value="1"/>
</dbReference>
<dbReference type="Proteomes" id="UP000237351">
    <property type="component" value="Chromosome"/>
</dbReference>
<evidence type="ECO:0000313" key="4">
    <source>
        <dbReference type="Proteomes" id="UP000237351"/>
    </source>
</evidence>
<dbReference type="PANTHER" id="PTHR12526">
    <property type="entry name" value="GLYCOSYLTRANSFERASE"/>
    <property type="match status" value="1"/>
</dbReference>
<evidence type="ECO:0000313" key="3">
    <source>
        <dbReference type="EMBL" id="ARN84250.1"/>
    </source>
</evidence>
<dbReference type="GO" id="GO:0016757">
    <property type="term" value="F:glycosyltransferase activity"/>
    <property type="evidence" value="ECO:0007669"/>
    <property type="project" value="InterPro"/>
</dbReference>
<dbReference type="AlphaFoldDB" id="A0A1W6N308"/>
<feature type="domain" description="Glycosyl transferase family 1" evidence="1">
    <location>
        <begin position="186"/>
        <end position="344"/>
    </location>
</feature>
<dbReference type="Pfam" id="PF13439">
    <property type="entry name" value="Glyco_transf_4"/>
    <property type="match status" value="1"/>
</dbReference>
<accession>A0A1W6N308</accession>
<name>A0A1W6N308_9PROT</name>